<evidence type="ECO:0000313" key="3">
    <source>
        <dbReference type="EMBL" id="KAB3531866.1"/>
    </source>
</evidence>
<dbReference type="Proteomes" id="UP000465601">
    <property type="component" value="Unassembled WGS sequence"/>
</dbReference>
<gene>
    <name evidence="3" type="ORF">F8153_03875</name>
</gene>
<dbReference type="RefSeq" id="WP_151865046.1">
    <property type="nucleotide sequence ID" value="NZ_WBZB01000012.1"/>
</dbReference>
<proteinExistence type="predicted"/>
<keyword evidence="4" id="KW-1185">Reference proteome</keyword>
<dbReference type="InterPro" id="IPR001119">
    <property type="entry name" value="SLH_dom"/>
</dbReference>
<feature type="domain" description="SLH" evidence="2">
    <location>
        <begin position="417"/>
        <end position="479"/>
    </location>
</feature>
<name>A0A833M8Y3_9FIRM</name>
<comment type="caution">
    <text evidence="3">The sequence shown here is derived from an EMBL/GenBank/DDBJ whole genome shotgun (WGS) entry which is preliminary data.</text>
</comment>
<dbReference type="Pfam" id="PF00395">
    <property type="entry name" value="SLH"/>
    <property type="match status" value="3"/>
</dbReference>
<accession>A0A833M8Y3</accession>
<evidence type="ECO:0000313" key="4">
    <source>
        <dbReference type="Proteomes" id="UP000465601"/>
    </source>
</evidence>
<protein>
    <submittedName>
        <fullName evidence="3">S-layer homology domain-containing protein</fullName>
    </submittedName>
</protein>
<dbReference type="AlphaFoldDB" id="A0A833M8Y3"/>
<reference evidence="3 4" key="1">
    <citation type="submission" date="2019-10" db="EMBL/GenBank/DDBJ databases">
        <title>Alkaliphilus serpentinus sp. nov. and Alkaliphilus pronyensis sp. nov., two novel anaerobic alkaliphilic species isolated from the serpentinized-hosted hydrothermal field of the Prony Bay (New Caledonia).</title>
        <authorList>
            <person name="Postec A."/>
        </authorList>
    </citation>
    <scope>NUCLEOTIDE SEQUENCE [LARGE SCALE GENOMIC DNA]</scope>
    <source>
        <strain evidence="3 4">LacT</strain>
    </source>
</reference>
<dbReference type="PROSITE" id="PS51272">
    <property type="entry name" value="SLH"/>
    <property type="match status" value="3"/>
</dbReference>
<dbReference type="OrthoDB" id="2985276at2"/>
<organism evidence="3 4">
    <name type="scientific">Alkaliphilus serpentinus</name>
    <dbReference type="NCBI Taxonomy" id="1482731"/>
    <lineage>
        <taxon>Bacteria</taxon>
        <taxon>Bacillati</taxon>
        <taxon>Bacillota</taxon>
        <taxon>Clostridia</taxon>
        <taxon>Peptostreptococcales</taxon>
        <taxon>Natronincolaceae</taxon>
        <taxon>Alkaliphilus</taxon>
    </lineage>
</organism>
<evidence type="ECO:0000259" key="2">
    <source>
        <dbReference type="PROSITE" id="PS51272"/>
    </source>
</evidence>
<sequence length="487" mass="54913">MKKKLILILMVVMLSLTTQSFALIIPGYEGGISNEMLYQEVIFVTGEAILLEGTLDVRKTERDNSGTERYTYRLENLEKGAELSRTVNLSKTIEVIGDQKTEVYTVTSFRETIEVNGVNYEVDQRNMQWSKSNVFQTKPGVTYFAGNWNGRKHYTVNDGEGKLMVETMGTLVGYDQHWGRTENQTLEHYLQYEGTGEDAITWEATAKVEAVHNRTMDYSYEANNPTQISFRGGFVITQQEENVLKVSYDLPRLEEDGSVKSQRNIDTVSFSLDTNPTNQRLIIPAMRDVSGHWAEENILLLASLGAVYPDSTNFGPSLEMTRGDFARAVAVAMGLPVEEPPTQQRSVTTVEETPLFLDVNSDDENAKYIKAVTEKGIMNGKGHGRFYPNDSLTKAEATVVLIRLLGFEDLAPIQQYSTGFSDDSQLPNWGKDCVYVAKELGLVQGSGNYFYPNKALTKAEAVTMLTNLINYLQYELRFDYRENLLNY</sequence>
<keyword evidence="1" id="KW-0677">Repeat</keyword>
<feature type="domain" description="SLH" evidence="2">
    <location>
        <begin position="281"/>
        <end position="343"/>
    </location>
</feature>
<evidence type="ECO:0000256" key="1">
    <source>
        <dbReference type="ARBA" id="ARBA00022737"/>
    </source>
</evidence>
<feature type="domain" description="SLH" evidence="2">
    <location>
        <begin position="352"/>
        <end position="415"/>
    </location>
</feature>
<dbReference type="EMBL" id="WBZB01000012">
    <property type="protein sequence ID" value="KAB3531866.1"/>
    <property type="molecule type" value="Genomic_DNA"/>
</dbReference>